<dbReference type="AlphaFoldDB" id="A0A8T3B1E2"/>
<dbReference type="EMBL" id="JAGYWB010000012">
    <property type="protein sequence ID" value="KAI0502509.1"/>
    <property type="molecule type" value="Genomic_DNA"/>
</dbReference>
<reference evidence="1" key="1">
    <citation type="journal article" date="2022" name="Front. Genet.">
        <title>Chromosome-Scale Assembly of the Dendrobium nobile Genome Provides Insights Into the Molecular Mechanism of the Biosynthesis of the Medicinal Active Ingredient of Dendrobium.</title>
        <authorList>
            <person name="Xu Q."/>
            <person name="Niu S.-C."/>
            <person name="Li K.-L."/>
            <person name="Zheng P.-J."/>
            <person name="Zhang X.-J."/>
            <person name="Jia Y."/>
            <person name="Liu Y."/>
            <person name="Niu Y.-X."/>
            <person name="Yu L.-H."/>
            <person name="Chen D.-F."/>
            <person name="Zhang G.-Q."/>
        </authorList>
    </citation>
    <scope>NUCLEOTIDE SEQUENCE</scope>
    <source>
        <tissue evidence="1">Leaf</tissue>
    </source>
</reference>
<organism evidence="1 2">
    <name type="scientific">Dendrobium nobile</name>
    <name type="common">Orchid</name>
    <dbReference type="NCBI Taxonomy" id="94219"/>
    <lineage>
        <taxon>Eukaryota</taxon>
        <taxon>Viridiplantae</taxon>
        <taxon>Streptophyta</taxon>
        <taxon>Embryophyta</taxon>
        <taxon>Tracheophyta</taxon>
        <taxon>Spermatophyta</taxon>
        <taxon>Magnoliopsida</taxon>
        <taxon>Liliopsida</taxon>
        <taxon>Asparagales</taxon>
        <taxon>Orchidaceae</taxon>
        <taxon>Epidendroideae</taxon>
        <taxon>Malaxideae</taxon>
        <taxon>Dendrobiinae</taxon>
        <taxon>Dendrobium</taxon>
    </lineage>
</organism>
<protein>
    <submittedName>
        <fullName evidence="1">Uncharacterized protein</fullName>
    </submittedName>
</protein>
<evidence type="ECO:0000313" key="2">
    <source>
        <dbReference type="Proteomes" id="UP000829196"/>
    </source>
</evidence>
<keyword evidence="2" id="KW-1185">Reference proteome</keyword>
<name>A0A8T3B1E2_DENNO</name>
<proteinExistence type="predicted"/>
<evidence type="ECO:0000313" key="1">
    <source>
        <dbReference type="EMBL" id="KAI0502509.1"/>
    </source>
</evidence>
<comment type="caution">
    <text evidence="1">The sequence shown here is derived from an EMBL/GenBank/DDBJ whole genome shotgun (WGS) entry which is preliminary data.</text>
</comment>
<sequence length="52" mass="6089">MHGLTVKNTWTKLRWLQRVAWTNYFVSSKNSRPGLSANLFSFLRVVEESFNA</sequence>
<dbReference type="Proteomes" id="UP000829196">
    <property type="component" value="Unassembled WGS sequence"/>
</dbReference>
<gene>
    <name evidence="1" type="ORF">KFK09_017462</name>
</gene>
<accession>A0A8T3B1E2</accession>